<comment type="caution">
    <text evidence="3">The sequence shown here is derived from an EMBL/GenBank/DDBJ whole genome shotgun (WGS) entry which is preliminary data.</text>
</comment>
<dbReference type="EMBL" id="JBBKZV010000044">
    <property type="protein sequence ID" value="MEJ8826892.1"/>
    <property type="molecule type" value="Genomic_DNA"/>
</dbReference>
<evidence type="ECO:0000313" key="4">
    <source>
        <dbReference type="Proteomes" id="UP001363010"/>
    </source>
</evidence>
<reference evidence="3 4" key="1">
    <citation type="submission" date="2024-03" db="EMBL/GenBank/DDBJ databases">
        <title>Novel species of the genus Variovorax.</title>
        <authorList>
            <person name="Liu Q."/>
            <person name="Xin Y.-H."/>
        </authorList>
    </citation>
    <scope>NUCLEOTIDE SEQUENCE [LARGE SCALE GENOMIC DNA]</scope>
    <source>
        <strain evidence="3 4">KACC 18501</strain>
    </source>
</reference>
<evidence type="ECO:0000313" key="3">
    <source>
        <dbReference type="EMBL" id="MEJ8826892.1"/>
    </source>
</evidence>
<evidence type="ECO:0000256" key="1">
    <source>
        <dbReference type="SAM" id="Coils"/>
    </source>
</evidence>
<feature type="chain" id="PRO_5046669984" evidence="2">
    <location>
        <begin position="19"/>
        <end position="108"/>
    </location>
</feature>
<dbReference type="InterPro" id="IPR009468">
    <property type="entry name" value="DUF1090"/>
</dbReference>
<feature type="coiled-coil region" evidence="1">
    <location>
        <begin position="72"/>
        <end position="106"/>
    </location>
</feature>
<name>A0ABU8WA22_9BURK</name>
<organism evidence="3 4">
    <name type="scientific">Variovorax humicola</name>
    <dbReference type="NCBI Taxonomy" id="1769758"/>
    <lineage>
        <taxon>Bacteria</taxon>
        <taxon>Pseudomonadati</taxon>
        <taxon>Pseudomonadota</taxon>
        <taxon>Betaproteobacteria</taxon>
        <taxon>Burkholderiales</taxon>
        <taxon>Comamonadaceae</taxon>
        <taxon>Variovorax</taxon>
    </lineage>
</organism>
<evidence type="ECO:0000256" key="2">
    <source>
        <dbReference type="SAM" id="SignalP"/>
    </source>
</evidence>
<proteinExistence type="predicted"/>
<feature type="signal peptide" evidence="2">
    <location>
        <begin position="1"/>
        <end position="18"/>
    </location>
</feature>
<protein>
    <submittedName>
        <fullName evidence="3">DUF1090 family protein</fullName>
    </submittedName>
</protein>
<keyword evidence="4" id="KW-1185">Reference proteome</keyword>
<keyword evidence="2" id="KW-0732">Signal</keyword>
<sequence length="108" mass="12280">MNPYFLTIALALATPAIAQPPNQVDITECRAEEAAIERDMELARSKGQMLRRRQLAEALAALQARCETLAPEQSRAANIERLEQEIRELRKELDHAEDRLRKLKSEAN</sequence>
<keyword evidence="1" id="KW-0175">Coiled coil</keyword>
<gene>
    <name evidence="3" type="ORF">WKW80_33650</name>
</gene>
<accession>A0ABU8WA22</accession>
<dbReference type="RefSeq" id="WP_340367927.1">
    <property type="nucleotide sequence ID" value="NZ_JBBKZV010000044.1"/>
</dbReference>
<dbReference type="Proteomes" id="UP001363010">
    <property type="component" value="Unassembled WGS sequence"/>
</dbReference>
<dbReference type="Pfam" id="PF06476">
    <property type="entry name" value="DUF1090"/>
    <property type="match status" value="1"/>
</dbReference>